<dbReference type="Proteomes" id="UP000238916">
    <property type="component" value="Unassembled WGS sequence"/>
</dbReference>
<evidence type="ECO:0000256" key="13">
    <source>
        <dbReference type="HAMAP-Rule" id="MF_00384"/>
    </source>
</evidence>
<keyword evidence="5 13" id="KW-0028">Amino-acid biosynthesis</keyword>
<dbReference type="GO" id="GO:0009088">
    <property type="term" value="P:threonine biosynthetic process"/>
    <property type="evidence" value="ECO:0007669"/>
    <property type="project" value="UniProtKB-UniRule"/>
</dbReference>
<evidence type="ECO:0000256" key="3">
    <source>
        <dbReference type="ARBA" id="ARBA00012078"/>
    </source>
</evidence>
<dbReference type="PANTHER" id="PTHR20861">
    <property type="entry name" value="HOMOSERINE/4-DIPHOSPHOCYTIDYL-2-C-METHYL-D-ERYTHRITOL KINASE"/>
    <property type="match status" value="1"/>
</dbReference>
<dbReference type="EMBL" id="OMOF01000052">
    <property type="protein sequence ID" value="SPF35036.1"/>
    <property type="molecule type" value="Genomic_DNA"/>
</dbReference>
<dbReference type="InterPro" id="IPR000870">
    <property type="entry name" value="Homoserine_kinase"/>
</dbReference>
<keyword evidence="9 13" id="KW-0418">Kinase</keyword>
<keyword evidence="13" id="KW-0963">Cytoplasm</keyword>
<name>A0A2U3K5W9_9FIRM</name>
<evidence type="ECO:0000256" key="7">
    <source>
        <dbReference type="ARBA" id="ARBA00022697"/>
    </source>
</evidence>
<dbReference type="InterPro" id="IPR013750">
    <property type="entry name" value="GHMP_kinase_C_dom"/>
</dbReference>
<keyword evidence="7 13" id="KW-0791">Threonine biosynthesis</keyword>
<dbReference type="NCBIfam" id="TIGR00191">
    <property type="entry name" value="thrB"/>
    <property type="match status" value="1"/>
</dbReference>
<evidence type="ECO:0000256" key="6">
    <source>
        <dbReference type="ARBA" id="ARBA00022679"/>
    </source>
</evidence>
<dbReference type="Gene3D" id="3.30.70.890">
    <property type="entry name" value="GHMP kinase, C-terminal domain"/>
    <property type="match status" value="1"/>
</dbReference>
<comment type="pathway">
    <text evidence="1 13">Amino-acid biosynthesis; L-threonine biosynthesis; L-threonine from L-aspartate: step 4/5.</text>
</comment>
<comment type="catalytic activity">
    <reaction evidence="11 13">
        <text>L-homoserine + ATP = O-phospho-L-homoserine + ADP + H(+)</text>
        <dbReference type="Rhea" id="RHEA:13985"/>
        <dbReference type="ChEBI" id="CHEBI:15378"/>
        <dbReference type="ChEBI" id="CHEBI:30616"/>
        <dbReference type="ChEBI" id="CHEBI:57476"/>
        <dbReference type="ChEBI" id="CHEBI:57590"/>
        <dbReference type="ChEBI" id="CHEBI:456216"/>
        <dbReference type="EC" id="2.7.1.39"/>
    </reaction>
</comment>
<evidence type="ECO:0000256" key="8">
    <source>
        <dbReference type="ARBA" id="ARBA00022741"/>
    </source>
</evidence>
<dbReference type="InterPro" id="IPR036554">
    <property type="entry name" value="GHMP_kinase_C_sf"/>
</dbReference>
<feature type="binding site" evidence="13">
    <location>
        <begin position="88"/>
        <end position="98"/>
    </location>
    <ligand>
        <name>ATP</name>
        <dbReference type="ChEBI" id="CHEBI:30616"/>
    </ligand>
</feature>
<dbReference type="InterPro" id="IPR020568">
    <property type="entry name" value="Ribosomal_Su5_D2-typ_SF"/>
</dbReference>
<dbReference type="InterPro" id="IPR014721">
    <property type="entry name" value="Ribsml_uS5_D2-typ_fold_subgr"/>
</dbReference>
<feature type="domain" description="GHMP kinase N-terminal" evidence="14">
    <location>
        <begin position="59"/>
        <end position="141"/>
    </location>
</feature>
<dbReference type="GO" id="GO:0004413">
    <property type="term" value="F:homoserine kinase activity"/>
    <property type="evidence" value="ECO:0007669"/>
    <property type="project" value="UniProtKB-UniRule"/>
</dbReference>
<dbReference type="SUPFAM" id="SSF54211">
    <property type="entry name" value="Ribosomal protein S5 domain 2-like"/>
    <property type="match status" value="1"/>
</dbReference>
<protein>
    <recommendedName>
        <fullName evidence="4 13">Homoserine kinase</fullName>
        <shortName evidence="13">HK</shortName>
        <shortName evidence="13">HSK</shortName>
        <ecNumber evidence="3 13">2.7.1.39</ecNumber>
    </recommendedName>
</protein>
<evidence type="ECO:0000256" key="9">
    <source>
        <dbReference type="ARBA" id="ARBA00022777"/>
    </source>
</evidence>
<evidence type="ECO:0000259" key="15">
    <source>
        <dbReference type="Pfam" id="PF08544"/>
    </source>
</evidence>
<evidence type="ECO:0000313" key="16">
    <source>
        <dbReference type="EMBL" id="SPF35036.1"/>
    </source>
</evidence>
<keyword evidence="8 13" id="KW-0547">Nucleotide-binding</keyword>
<evidence type="ECO:0000256" key="4">
    <source>
        <dbReference type="ARBA" id="ARBA00017858"/>
    </source>
</evidence>
<evidence type="ECO:0000256" key="11">
    <source>
        <dbReference type="ARBA" id="ARBA00049375"/>
    </source>
</evidence>
<dbReference type="PIRSF" id="PIRSF000676">
    <property type="entry name" value="Homoser_kin"/>
    <property type="match status" value="1"/>
</dbReference>
<organism evidence="16 17">
    <name type="scientific">Candidatus Desulfosporosinus infrequens</name>
    <dbReference type="NCBI Taxonomy" id="2043169"/>
    <lineage>
        <taxon>Bacteria</taxon>
        <taxon>Bacillati</taxon>
        <taxon>Bacillota</taxon>
        <taxon>Clostridia</taxon>
        <taxon>Eubacteriales</taxon>
        <taxon>Desulfitobacteriaceae</taxon>
        <taxon>Desulfosporosinus</taxon>
    </lineage>
</organism>
<dbReference type="EC" id="2.7.1.39" evidence="3 13"/>
<dbReference type="InterPro" id="IPR006203">
    <property type="entry name" value="GHMP_knse_ATP-bd_CS"/>
</dbReference>
<dbReference type="Pfam" id="PF00288">
    <property type="entry name" value="GHMP_kinases_N"/>
    <property type="match status" value="1"/>
</dbReference>
<dbReference type="HAMAP" id="MF_00384">
    <property type="entry name" value="Homoser_kinase"/>
    <property type="match status" value="1"/>
</dbReference>
<comment type="similarity">
    <text evidence="2 13">Belongs to the GHMP kinase family. Homoserine kinase subfamily.</text>
</comment>
<proteinExistence type="inferred from homology"/>
<dbReference type="PROSITE" id="PS00627">
    <property type="entry name" value="GHMP_KINASES_ATP"/>
    <property type="match status" value="1"/>
</dbReference>
<dbReference type="AlphaFoldDB" id="A0A2U3K5W9"/>
<dbReference type="SUPFAM" id="SSF55060">
    <property type="entry name" value="GHMP Kinase, C-terminal domain"/>
    <property type="match status" value="1"/>
</dbReference>
<dbReference type="PRINTS" id="PR00958">
    <property type="entry name" value="HOMSERKINASE"/>
</dbReference>
<reference evidence="17" key="1">
    <citation type="submission" date="2018-02" db="EMBL/GenBank/DDBJ databases">
        <authorList>
            <person name="Hausmann B."/>
        </authorList>
    </citation>
    <scope>NUCLEOTIDE SEQUENCE [LARGE SCALE GENOMIC DNA]</scope>
    <source>
        <strain evidence="17">Peat soil MAG SbF1</strain>
    </source>
</reference>
<sequence>MKKMLRVKIPATSANLGPGFDCLGLALQLHNIITVETDRPFEISLTGPYRVGIPSDESNLVWQTMCHLWGLINFPTPSVALTFENHIPPARGLGSSSAAIVGGLVVANMIAGSPYTKYELLQVANTLEGHPDNVTPALYGGATLSIPTESGILPRVLAQFPKLKAIVVVPNLLLKTEKARGILPPHISRNDAVFNISHAGLLIEAFIREKYSFLKEGMRDVLHQNQRAVLIPGLLETLEAALQAGAYGAALSGSGPTILALTEPEFEQNIAQSMLAVFKKHDIHAQAYALGIDSEGAQVI</sequence>
<dbReference type="InterPro" id="IPR006204">
    <property type="entry name" value="GHMP_kinase_N_dom"/>
</dbReference>
<evidence type="ECO:0000256" key="1">
    <source>
        <dbReference type="ARBA" id="ARBA00005015"/>
    </source>
</evidence>
<dbReference type="GO" id="GO:0005524">
    <property type="term" value="F:ATP binding"/>
    <property type="evidence" value="ECO:0007669"/>
    <property type="project" value="UniProtKB-UniRule"/>
</dbReference>
<dbReference type="Pfam" id="PF08544">
    <property type="entry name" value="GHMP_kinases_C"/>
    <property type="match status" value="1"/>
</dbReference>
<evidence type="ECO:0000259" key="14">
    <source>
        <dbReference type="Pfam" id="PF00288"/>
    </source>
</evidence>
<dbReference type="UniPathway" id="UPA00050">
    <property type="reaction ID" value="UER00064"/>
</dbReference>
<evidence type="ECO:0000313" key="17">
    <source>
        <dbReference type="Proteomes" id="UP000238916"/>
    </source>
</evidence>
<keyword evidence="10 13" id="KW-0067">ATP-binding</keyword>
<dbReference type="NCBIfam" id="NF002288">
    <property type="entry name" value="PRK01212.1-4"/>
    <property type="match status" value="1"/>
</dbReference>
<evidence type="ECO:0000256" key="2">
    <source>
        <dbReference type="ARBA" id="ARBA00007370"/>
    </source>
</evidence>
<gene>
    <name evidence="13 16" type="primary">thrB</name>
    <name evidence="16" type="ORF">SBF1_1450014</name>
</gene>
<dbReference type="GO" id="GO:0005737">
    <property type="term" value="C:cytoplasm"/>
    <property type="evidence" value="ECO:0007669"/>
    <property type="project" value="UniProtKB-SubCell"/>
</dbReference>
<evidence type="ECO:0000256" key="10">
    <source>
        <dbReference type="ARBA" id="ARBA00022840"/>
    </source>
</evidence>
<comment type="function">
    <text evidence="12 13">Catalyzes the ATP-dependent phosphorylation of L-homoserine to L-homoserine phosphate.</text>
</comment>
<dbReference type="Gene3D" id="3.30.230.10">
    <property type="match status" value="1"/>
</dbReference>
<accession>A0A2U3K5W9</accession>
<evidence type="ECO:0000256" key="12">
    <source>
        <dbReference type="ARBA" id="ARBA00049954"/>
    </source>
</evidence>
<keyword evidence="6 13" id="KW-0808">Transferase</keyword>
<comment type="subcellular location">
    <subcellularLocation>
        <location evidence="13">Cytoplasm</location>
    </subcellularLocation>
</comment>
<feature type="domain" description="GHMP kinase C-terminal" evidence="15">
    <location>
        <begin position="203"/>
        <end position="275"/>
    </location>
</feature>
<dbReference type="PANTHER" id="PTHR20861:SF1">
    <property type="entry name" value="HOMOSERINE KINASE"/>
    <property type="match status" value="1"/>
</dbReference>
<evidence type="ECO:0000256" key="5">
    <source>
        <dbReference type="ARBA" id="ARBA00022605"/>
    </source>
</evidence>